<dbReference type="PATRIC" id="fig|821.40.peg.3382"/>
<evidence type="ECO:0000313" key="1">
    <source>
        <dbReference type="EMBL" id="ALK85394.1"/>
    </source>
</evidence>
<gene>
    <name evidence="1" type="ORF">BvMPK_2809</name>
</gene>
<name>A0A0N7J7K1_PHOVU</name>
<reference evidence="2" key="1">
    <citation type="submission" date="2015-10" db="EMBL/GenBank/DDBJ databases">
        <title>Extensive mobilome-driven genome diversification in gut-associated Bacteroides vulgatus mpk.</title>
        <authorList>
            <person name="Beier S."/>
            <person name="Lange A."/>
            <person name="Huson D.H."/>
            <person name="Frick J.-S."/>
            <person name="Autenrieth I.B."/>
        </authorList>
    </citation>
    <scope>NUCLEOTIDE SEQUENCE [LARGE SCALE GENOMIC DNA]</scope>
    <source>
        <strain evidence="2">mpk</strain>
    </source>
</reference>
<sequence>MDYTSDPDNVIFTLADGKTKLTVPRTKILSVKFKDGCDIFSVTSVSNTIDIEFIGLTTENYKALVAELRSEDGTTDIEIVPRAENKDVEIKEPVFTDGKCTGTTVKINKKGINGEKAVLKVTLIDNNGQEISVSRIVKFFGAGALDEAAQNGGSFILSDDIILEKPVEVAKGKELVLDLNGKTISNF</sequence>
<evidence type="ECO:0000313" key="2">
    <source>
        <dbReference type="Proteomes" id="UP000061587"/>
    </source>
</evidence>
<proteinExistence type="predicted"/>
<dbReference type="Proteomes" id="UP000061587">
    <property type="component" value="Chromosome"/>
</dbReference>
<accession>A0A0N7J7K1</accession>
<reference evidence="1 2" key="2">
    <citation type="journal article" date="2016" name="Genome Biol. Evol.">
        <title>Extensive mobilome-driven genome diversification in mouse gut-associated Bacteroides vulgatus mpk.</title>
        <authorList>
            <person name="Lange A."/>
            <person name="Beier S."/>
            <person name="Steimle A."/>
            <person name="Autenrieth I.B."/>
            <person name="Huson D.H."/>
            <person name="Frick J.S."/>
        </authorList>
    </citation>
    <scope>NUCLEOTIDE SEQUENCE [LARGE SCALE GENOMIC DNA]</scope>
    <source>
        <strain evidence="2">mpk</strain>
    </source>
</reference>
<protein>
    <submittedName>
        <fullName evidence="1">Uncharacterized protein</fullName>
    </submittedName>
</protein>
<organism evidence="1 2">
    <name type="scientific">Phocaeicola vulgatus</name>
    <name type="common">Bacteroides vulgatus</name>
    <dbReference type="NCBI Taxonomy" id="821"/>
    <lineage>
        <taxon>Bacteria</taxon>
        <taxon>Pseudomonadati</taxon>
        <taxon>Bacteroidota</taxon>
        <taxon>Bacteroidia</taxon>
        <taxon>Bacteroidales</taxon>
        <taxon>Bacteroidaceae</taxon>
        <taxon>Phocaeicola</taxon>
    </lineage>
</organism>
<dbReference type="AlphaFoldDB" id="A0A0N7J7K1"/>
<dbReference type="EMBL" id="CP013020">
    <property type="protein sequence ID" value="ALK85394.1"/>
    <property type="molecule type" value="Genomic_DNA"/>
</dbReference>